<evidence type="ECO:0000256" key="1">
    <source>
        <dbReference type="ARBA" id="ARBA00022630"/>
    </source>
</evidence>
<name>A0A6G1J3Z7_9PLEO</name>
<evidence type="ECO:0000256" key="2">
    <source>
        <dbReference type="ARBA" id="ARBA00022827"/>
    </source>
</evidence>
<dbReference type="Pfam" id="PF07992">
    <property type="entry name" value="Pyr_redox_2"/>
    <property type="match status" value="1"/>
</dbReference>
<dbReference type="EMBL" id="MU005580">
    <property type="protein sequence ID" value="KAF2684859.1"/>
    <property type="molecule type" value="Genomic_DNA"/>
</dbReference>
<dbReference type="PANTHER" id="PTHR23023">
    <property type="entry name" value="DIMETHYLANILINE MONOOXYGENASE"/>
    <property type="match status" value="1"/>
</dbReference>
<dbReference type="AlphaFoldDB" id="A0A6G1J3Z7"/>
<dbReference type="SUPFAM" id="SSF51905">
    <property type="entry name" value="FAD/NAD(P)-binding domain"/>
    <property type="match status" value="1"/>
</dbReference>
<accession>A0A6G1J3Z7</accession>
<evidence type="ECO:0000256" key="3">
    <source>
        <dbReference type="ARBA" id="ARBA00023002"/>
    </source>
</evidence>
<dbReference type="Gene3D" id="3.50.50.60">
    <property type="entry name" value="FAD/NAD(P)-binding domain"/>
    <property type="match status" value="2"/>
</dbReference>
<dbReference type="InterPro" id="IPR050346">
    <property type="entry name" value="FMO-like"/>
</dbReference>
<keyword evidence="1" id="KW-0285">Flavoprotein</keyword>
<sequence length="770" mass="86800">MKSVLVVGAGPAGLVAAKTLLQHNSGKTFSVTVFEAADRVGGMWRASPDETGDKCSPHMETNLSRFTVTFPDLAWPSVDLTKPRPLRKSEKVCKGQPHQTFVLGQWCPPFPRAWEVGRYLETYTKKFIPAGIVQTNRRVVAADLINELTQPQIWRVTSIDENTQEQFQDRFDLLIVASGFFDRPAESIQPSQGLSPSAEARIQHSSKFRDVASFGNKAGKVLVYGGGISGVEAAATAAFQISNARHGPVKPYPVRELHWSKSVVYHVFDRPFLTLPRFLPVDPCVSDTTTVNEAPNFQPLDIVLYNLAHKGDGPISASNGPVTSERATQTHKHLRFMTAGGQDKRHGALLYKDEDQRYPPFVSITDTYDEFVRSGLIVPVRGRVENIVHEPAQDMFSVDVASSGHWAFAEQESKIKNVVGIVQATGFQVHLDWLSNDVKQALSYDPTCRRMPFLLSRGSMFNPNVPNIAFIGFYEGPFWGVMDMQSRVVAHTWDLDPDGETDAKIYDMSESASIREAIKNKALDISQFWMADHVGLVEELSRIVGIERDDFVFKGQEGPYLSARYRSPGPNEEALLIISEVKQNLEFKPWWLPHAVFRGLQGQWIFRRTSTQGEGWRSEGTAEFHPRAPKSFDIVEYLYREENTIASGNGNTVSLPKRLIYGYDGQWFTVWKAQNDGSHDEILHRLSFQGPIGGESGWHAHDDYDHNNIYFTTETHFEFRFSGASLFTYRVSQDYKPLHDEAWRDDYFSPFTIETRFFRLDALENPDGAG</sequence>
<feature type="domain" description="FAD/NAD(P)-binding" evidence="4">
    <location>
        <begin position="3"/>
        <end position="238"/>
    </location>
</feature>
<dbReference type="GO" id="GO:0016491">
    <property type="term" value="F:oxidoreductase activity"/>
    <property type="evidence" value="ECO:0007669"/>
    <property type="project" value="UniProtKB-KW"/>
</dbReference>
<dbReference type="InterPro" id="IPR036188">
    <property type="entry name" value="FAD/NAD-bd_sf"/>
</dbReference>
<dbReference type="InterPro" id="IPR023753">
    <property type="entry name" value="FAD/NAD-binding_dom"/>
</dbReference>
<evidence type="ECO:0000259" key="4">
    <source>
        <dbReference type="Pfam" id="PF07992"/>
    </source>
</evidence>
<keyword evidence="3" id="KW-0560">Oxidoreductase</keyword>
<gene>
    <name evidence="5" type="ORF">K458DRAFT_301474</name>
</gene>
<dbReference type="Proteomes" id="UP000799291">
    <property type="component" value="Unassembled WGS sequence"/>
</dbReference>
<reference evidence="5" key="1">
    <citation type="journal article" date="2020" name="Stud. Mycol.">
        <title>101 Dothideomycetes genomes: a test case for predicting lifestyles and emergence of pathogens.</title>
        <authorList>
            <person name="Haridas S."/>
            <person name="Albert R."/>
            <person name="Binder M."/>
            <person name="Bloem J."/>
            <person name="Labutti K."/>
            <person name="Salamov A."/>
            <person name="Andreopoulos B."/>
            <person name="Baker S."/>
            <person name="Barry K."/>
            <person name="Bills G."/>
            <person name="Bluhm B."/>
            <person name="Cannon C."/>
            <person name="Castanera R."/>
            <person name="Culley D."/>
            <person name="Daum C."/>
            <person name="Ezra D."/>
            <person name="Gonzalez J."/>
            <person name="Henrissat B."/>
            <person name="Kuo A."/>
            <person name="Liang C."/>
            <person name="Lipzen A."/>
            <person name="Lutzoni F."/>
            <person name="Magnuson J."/>
            <person name="Mondo S."/>
            <person name="Nolan M."/>
            <person name="Ohm R."/>
            <person name="Pangilinan J."/>
            <person name="Park H.-J."/>
            <person name="Ramirez L."/>
            <person name="Alfaro M."/>
            <person name="Sun H."/>
            <person name="Tritt A."/>
            <person name="Yoshinaga Y."/>
            <person name="Zwiers L.-H."/>
            <person name="Turgeon B."/>
            <person name="Goodwin S."/>
            <person name="Spatafora J."/>
            <person name="Crous P."/>
            <person name="Grigoriev I."/>
        </authorList>
    </citation>
    <scope>NUCLEOTIDE SEQUENCE</scope>
    <source>
        <strain evidence="5">CBS 122367</strain>
    </source>
</reference>
<dbReference type="PRINTS" id="PR00368">
    <property type="entry name" value="FADPNR"/>
</dbReference>
<keyword evidence="2" id="KW-0274">FAD</keyword>
<keyword evidence="6" id="KW-1185">Reference proteome</keyword>
<organism evidence="5 6">
    <name type="scientific">Lentithecium fluviatile CBS 122367</name>
    <dbReference type="NCBI Taxonomy" id="1168545"/>
    <lineage>
        <taxon>Eukaryota</taxon>
        <taxon>Fungi</taxon>
        <taxon>Dikarya</taxon>
        <taxon>Ascomycota</taxon>
        <taxon>Pezizomycotina</taxon>
        <taxon>Dothideomycetes</taxon>
        <taxon>Pleosporomycetidae</taxon>
        <taxon>Pleosporales</taxon>
        <taxon>Massarineae</taxon>
        <taxon>Lentitheciaceae</taxon>
        <taxon>Lentithecium</taxon>
    </lineage>
</organism>
<proteinExistence type="predicted"/>
<evidence type="ECO:0000313" key="6">
    <source>
        <dbReference type="Proteomes" id="UP000799291"/>
    </source>
</evidence>
<evidence type="ECO:0000313" key="5">
    <source>
        <dbReference type="EMBL" id="KAF2684859.1"/>
    </source>
</evidence>
<dbReference type="OrthoDB" id="66881at2759"/>
<protein>
    <submittedName>
        <fullName evidence="5">FAD/NAD(P)-binding domain-containing protein</fullName>
    </submittedName>
</protein>